<evidence type="ECO:0000259" key="2">
    <source>
        <dbReference type="Pfam" id="PF23859"/>
    </source>
</evidence>
<dbReference type="EMBL" id="LR882963">
    <property type="protein sequence ID" value="CAD5961406.1"/>
    <property type="molecule type" value="Genomic_DNA"/>
</dbReference>
<feature type="domain" description="DeoxyPurine in DNA protein A" evidence="2">
    <location>
        <begin position="67"/>
        <end position="245"/>
    </location>
</feature>
<gene>
    <name evidence="3" type="ORF">PANO66_03279</name>
    <name evidence="4" type="ORF">PANO66_03310</name>
</gene>
<evidence type="ECO:0000313" key="3">
    <source>
        <dbReference type="EMBL" id="CAD5960919.1"/>
    </source>
</evidence>
<evidence type="ECO:0000313" key="4">
    <source>
        <dbReference type="EMBL" id="CAD5961406.1"/>
    </source>
</evidence>
<evidence type="ECO:0000256" key="1">
    <source>
        <dbReference type="SAM" id="MobiDB-lite"/>
    </source>
</evidence>
<dbReference type="InterPro" id="IPR055645">
    <property type="entry name" value="DpdA"/>
</dbReference>
<organism evidence="3 5">
    <name type="scientific">Planktothrix agardhii</name>
    <name type="common">Oscillatoria agardhii</name>
    <dbReference type="NCBI Taxonomy" id="1160"/>
    <lineage>
        <taxon>Bacteria</taxon>
        <taxon>Bacillati</taxon>
        <taxon>Cyanobacteriota</taxon>
        <taxon>Cyanophyceae</taxon>
        <taxon>Oscillatoriophycideae</taxon>
        <taxon>Oscillatoriales</taxon>
        <taxon>Microcoleaceae</taxon>
        <taxon>Planktothrix</taxon>
    </lineage>
</organism>
<sequence length="327" mass="37045">MSDTVVNDNVQNQIAIASRFCTESPSGQPLFFIGSSPSQAQSIINPSAPAAGVMVSVNQLRNRKSDFQVDDWILDSGAFTEIARHGGYRSGVEEYYWQICRWARCGNLLIAVAQDWMCEKFVLERTRLSISEHQKLTIERYDQLLKLNPPVPIMPVLQGYKISDYLSHLQQYSDHLKPNQWVGIGSVCRRNGSPDEIADILKSIKLIRPDLRLHGFGLKILALENLEVRQNLYSCDSMAWSYPLRFRPEGDSVQNPKLNLAHSYQAKITAVNDSVHYRQPPSTAGAGNGQGRKPKWNTKTKAIRIPEKYADKLIELARQWELGDNFQ</sequence>
<feature type="region of interest" description="Disordered" evidence="1">
    <location>
        <begin position="276"/>
        <end position="297"/>
    </location>
</feature>
<accession>A0AAD1Q5Q1</accession>
<dbReference type="RefSeq" id="WP_254032499.1">
    <property type="nucleotide sequence ID" value="NZ_LR882963.1"/>
</dbReference>
<reference evidence="3" key="1">
    <citation type="submission" date="2020-09" db="EMBL/GenBank/DDBJ databases">
        <authorList>
            <person name="Blom J."/>
        </authorList>
    </citation>
    <scope>NUCLEOTIDE SEQUENCE</scope>
    <source>
        <strain evidence="3">No.66</strain>
    </source>
</reference>
<dbReference type="Pfam" id="PF23859">
    <property type="entry name" value="DpdA"/>
    <property type="match status" value="1"/>
</dbReference>
<name>A0AAD1Q5Q1_PLAAG</name>
<proteinExistence type="predicted"/>
<dbReference type="EMBL" id="LR882963">
    <property type="protein sequence ID" value="CAD5960919.1"/>
    <property type="molecule type" value="Genomic_DNA"/>
</dbReference>
<evidence type="ECO:0000313" key="5">
    <source>
        <dbReference type="Proteomes" id="UP001153761"/>
    </source>
</evidence>
<protein>
    <recommendedName>
        <fullName evidence="2">DeoxyPurine in DNA protein A domain-containing protein</fullName>
    </recommendedName>
</protein>
<dbReference type="AlphaFoldDB" id="A0AAD1Q5Q1"/>
<dbReference type="Proteomes" id="UP001153761">
    <property type="component" value="Chromosome"/>
</dbReference>